<accession>D5BMF0</accession>
<protein>
    <submittedName>
        <fullName evidence="1">Uncharacterized protein</fullName>
    </submittedName>
</protein>
<evidence type="ECO:0000313" key="1">
    <source>
        <dbReference type="EMBL" id="ADE39993.1"/>
    </source>
</evidence>
<dbReference type="Proteomes" id="UP000007460">
    <property type="component" value="Chromosome"/>
</dbReference>
<keyword evidence="2" id="KW-1185">Reference proteome</keyword>
<dbReference type="RefSeq" id="WP_013046620.1">
    <property type="nucleotide sequence ID" value="NC_014010.1"/>
</dbReference>
<evidence type="ECO:0000313" key="2">
    <source>
        <dbReference type="Proteomes" id="UP000007460"/>
    </source>
</evidence>
<proteinExistence type="predicted"/>
<sequence length="341" mass="38561">MTRVYNIDVTENECVKCLGDAISPYIQSGNINFLIGAGTSRPAINVLGNIEKTINKNLEAGEDEKANLEAFKFIRDMVAVDQSSGDTFETYVNFLKLLDDILFKRQTPLLPRQATIFSTNYDLFIEHACTIVPSLILNDGFDRNVPLGKPVPFTPEKYFDRVYRSSSVYGHSAEMPSINLCKLHGSLSWSIIENSVKLRQTAIELSSIKETDADGIRSALEQLALILPNLNKFNKTLLEGTYYDLLRIFANALDRENSVLLVLGFSFDDEHILNITKRALRNPTLKILIFAFNEDESKKYRKKFEAHRNVTIITPINKQKIKFKTFISILGAIMPHRGSDT</sequence>
<dbReference type="AlphaFoldDB" id="D5BMF0"/>
<dbReference type="eggNOG" id="ENOG502Z924">
    <property type="taxonomic scope" value="Bacteria"/>
</dbReference>
<dbReference type="EMBL" id="CP001751">
    <property type="protein sequence ID" value="ADE39993.1"/>
    <property type="molecule type" value="Genomic_DNA"/>
</dbReference>
<dbReference type="KEGG" id="apb:SAR116_1750"/>
<dbReference type="OrthoDB" id="9808492at2"/>
<dbReference type="HOGENOM" id="CLU_042788_0_0_5"/>
<gene>
    <name evidence="1" type="ordered locus">SAR116_1750</name>
</gene>
<reference evidence="1 2" key="1">
    <citation type="journal article" date="2010" name="J. Bacteriol.">
        <title>Complete genome sequence of "Candidatus Puniceispirillum marinum" IMCC1322, a representative of the SAR116 clade in the Alphaproteobacteria.</title>
        <authorList>
            <person name="Oh H.M."/>
            <person name="Kwon K.K."/>
            <person name="Kang I."/>
            <person name="Kang S.G."/>
            <person name="Lee J.H."/>
            <person name="Kim S.J."/>
            <person name="Cho J.C."/>
        </authorList>
    </citation>
    <scope>NUCLEOTIDE SEQUENCE [LARGE SCALE GENOMIC DNA]</scope>
    <source>
        <strain evidence="1 2">IMCC1322</strain>
    </source>
</reference>
<organism evidence="1 2">
    <name type="scientific">Puniceispirillum marinum (strain IMCC1322)</name>
    <dbReference type="NCBI Taxonomy" id="488538"/>
    <lineage>
        <taxon>Bacteria</taxon>
        <taxon>Pseudomonadati</taxon>
        <taxon>Pseudomonadota</taxon>
        <taxon>Alphaproteobacteria</taxon>
        <taxon>Candidatus Puniceispirillales</taxon>
        <taxon>Candidatus Puniceispirillaceae</taxon>
        <taxon>Candidatus Puniceispirillum</taxon>
    </lineage>
</organism>
<dbReference type="Pfam" id="PF13289">
    <property type="entry name" value="SIR2_2"/>
    <property type="match status" value="1"/>
</dbReference>
<dbReference type="STRING" id="488538.SAR116_1750"/>
<name>D5BMF0_PUNMI</name>